<organism evidence="1 2">
    <name type="scientific">Actinoallomurus acaciae</name>
    <dbReference type="NCBI Taxonomy" id="502577"/>
    <lineage>
        <taxon>Bacteria</taxon>
        <taxon>Bacillati</taxon>
        <taxon>Actinomycetota</taxon>
        <taxon>Actinomycetes</taxon>
        <taxon>Streptosporangiales</taxon>
        <taxon>Thermomonosporaceae</taxon>
        <taxon>Actinoallomurus</taxon>
    </lineage>
</organism>
<dbReference type="RefSeq" id="WP_378194216.1">
    <property type="nucleotide sequence ID" value="NZ_JBHLZP010000006.1"/>
</dbReference>
<dbReference type="EMBL" id="JBHLZP010000006">
    <property type="protein sequence ID" value="MFB9831010.1"/>
    <property type="molecule type" value="Genomic_DNA"/>
</dbReference>
<protein>
    <submittedName>
        <fullName evidence="1">Uncharacterized protein</fullName>
    </submittedName>
</protein>
<evidence type="ECO:0000313" key="2">
    <source>
        <dbReference type="Proteomes" id="UP001589627"/>
    </source>
</evidence>
<name>A0ABV5Y7K7_9ACTN</name>
<evidence type="ECO:0000313" key="1">
    <source>
        <dbReference type="EMBL" id="MFB9831010.1"/>
    </source>
</evidence>
<comment type="caution">
    <text evidence="1">The sequence shown here is derived from an EMBL/GenBank/DDBJ whole genome shotgun (WGS) entry which is preliminary data.</text>
</comment>
<sequence length="94" mass="10274">MALHPHYLTYAALDERLDSMGNEVVDMVFDVVLAVAGRAFSLLSAITQAFAQVNVSWQFEHLPIELVGNRASRTGDGFVVEIGRSIAIGDRLGR</sequence>
<reference evidence="1 2" key="1">
    <citation type="submission" date="2024-09" db="EMBL/GenBank/DDBJ databases">
        <authorList>
            <person name="Sun Q."/>
            <person name="Mori K."/>
        </authorList>
    </citation>
    <scope>NUCLEOTIDE SEQUENCE [LARGE SCALE GENOMIC DNA]</scope>
    <source>
        <strain evidence="1 2">TBRC 0563</strain>
    </source>
</reference>
<keyword evidence="2" id="KW-1185">Reference proteome</keyword>
<accession>A0ABV5Y7K7</accession>
<gene>
    <name evidence="1" type="ORF">ACFFNX_02245</name>
</gene>
<dbReference type="Proteomes" id="UP001589627">
    <property type="component" value="Unassembled WGS sequence"/>
</dbReference>
<proteinExistence type="predicted"/>